<feature type="transmembrane region" description="Helical" evidence="6">
    <location>
        <begin position="21"/>
        <end position="41"/>
    </location>
</feature>
<dbReference type="InParanoid" id="A0A1E1JVT3"/>
<dbReference type="AlphaFoldDB" id="A0A1E1JVT3"/>
<dbReference type="STRING" id="914237.A0A1E1JVT3"/>
<keyword evidence="8" id="KW-1185">Reference proteome</keyword>
<evidence type="ECO:0000256" key="1">
    <source>
        <dbReference type="ARBA" id="ARBA00004141"/>
    </source>
</evidence>
<gene>
    <name evidence="7" type="ORF">RCO7_02366</name>
</gene>
<sequence>MASINEGPKVPITNWYDYEPALAPAIVFGILYTVAFVVTAFQFFRYKTWFWICMVIGGLMEAIGYVGHIFSVAKEGDKGLYILQFVMIFIAPAVMAAACYMAMGRVALHAAPKEFQTMKHLWIPPRYMTPLFVTCDIAAFVTQVMGGVDSTDKDIEVAKKGLDTMKIGLIIQLICFGFFLVISVRFHSVSKRFEQFWPDKQWPNFLWAINVAGTLIFVRCIYRLIEFSLGHDNYLITHEWNFYVFETCFILPVFFIFNWYHPARYLTNIGFRQERPDGEVASAYKWYSPAKYVPALRKNDGEKKEAQQTDVELSAANSWEDPEGTATPKGAKTSVV</sequence>
<evidence type="ECO:0000256" key="3">
    <source>
        <dbReference type="ARBA" id="ARBA00022989"/>
    </source>
</evidence>
<keyword evidence="2 6" id="KW-0812">Transmembrane</keyword>
<feature type="region of interest" description="Disordered" evidence="5">
    <location>
        <begin position="298"/>
        <end position="336"/>
    </location>
</feature>
<keyword evidence="3 6" id="KW-1133">Transmembrane helix</keyword>
<feature type="transmembrane region" description="Helical" evidence="6">
    <location>
        <begin position="82"/>
        <end position="106"/>
    </location>
</feature>
<organism evidence="7 8">
    <name type="scientific">Rhynchosporium graminicola</name>
    <dbReference type="NCBI Taxonomy" id="2792576"/>
    <lineage>
        <taxon>Eukaryota</taxon>
        <taxon>Fungi</taxon>
        <taxon>Dikarya</taxon>
        <taxon>Ascomycota</taxon>
        <taxon>Pezizomycotina</taxon>
        <taxon>Leotiomycetes</taxon>
        <taxon>Helotiales</taxon>
        <taxon>Ploettnerulaceae</taxon>
        <taxon>Rhynchosporium</taxon>
    </lineage>
</organism>
<evidence type="ECO:0000256" key="2">
    <source>
        <dbReference type="ARBA" id="ARBA00022692"/>
    </source>
</evidence>
<accession>A0A1E1JVT3</accession>
<dbReference type="PANTHER" id="PTHR31465:SF28">
    <property type="entry name" value="DOMAIN PROTEIN, PUTATIVE-RELATED"/>
    <property type="match status" value="1"/>
</dbReference>
<evidence type="ECO:0000256" key="4">
    <source>
        <dbReference type="ARBA" id="ARBA00023136"/>
    </source>
</evidence>
<comment type="caution">
    <text evidence="7">The sequence shown here is derived from an EMBL/GenBank/DDBJ whole genome shotgun (WGS) entry which is preliminary data.</text>
</comment>
<dbReference type="Proteomes" id="UP000178129">
    <property type="component" value="Unassembled WGS sequence"/>
</dbReference>
<feature type="transmembrane region" description="Helical" evidence="6">
    <location>
        <begin position="48"/>
        <end position="70"/>
    </location>
</feature>
<dbReference type="PANTHER" id="PTHR31465">
    <property type="entry name" value="PROTEIN RTA1-RELATED"/>
    <property type="match status" value="1"/>
</dbReference>
<comment type="subcellular location">
    <subcellularLocation>
        <location evidence="1">Membrane</location>
        <topology evidence="1">Multi-pass membrane protein</topology>
    </subcellularLocation>
</comment>
<dbReference type="Pfam" id="PF04479">
    <property type="entry name" value="RTA1"/>
    <property type="match status" value="1"/>
</dbReference>
<feature type="transmembrane region" description="Helical" evidence="6">
    <location>
        <begin position="127"/>
        <end position="145"/>
    </location>
</feature>
<protein>
    <submittedName>
        <fullName evidence="7">Related to RTM1 protein</fullName>
    </submittedName>
</protein>
<keyword evidence="4 6" id="KW-0472">Membrane</keyword>
<dbReference type="EMBL" id="FJUW01000003">
    <property type="protein sequence ID" value="CZS89929.1"/>
    <property type="molecule type" value="Genomic_DNA"/>
</dbReference>
<feature type="transmembrane region" description="Helical" evidence="6">
    <location>
        <begin position="240"/>
        <end position="260"/>
    </location>
</feature>
<proteinExistence type="predicted"/>
<name>A0A1E1JVT3_9HELO</name>
<feature type="compositionally biased region" description="Polar residues" evidence="5">
    <location>
        <begin position="308"/>
        <end position="317"/>
    </location>
</feature>
<feature type="transmembrane region" description="Helical" evidence="6">
    <location>
        <begin position="165"/>
        <end position="184"/>
    </location>
</feature>
<evidence type="ECO:0000313" key="8">
    <source>
        <dbReference type="Proteomes" id="UP000178129"/>
    </source>
</evidence>
<dbReference type="GO" id="GO:0016020">
    <property type="term" value="C:membrane"/>
    <property type="evidence" value="ECO:0007669"/>
    <property type="project" value="UniProtKB-SubCell"/>
</dbReference>
<evidence type="ECO:0000256" key="5">
    <source>
        <dbReference type="SAM" id="MobiDB-lite"/>
    </source>
</evidence>
<dbReference type="InterPro" id="IPR007568">
    <property type="entry name" value="RTA1"/>
</dbReference>
<evidence type="ECO:0000313" key="7">
    <source>
        <dbReference type="EMBL" id="CZS89929.1"/>
    </source>
</evidence>
<feature type="compositionally biased region" description="Basic and acidic residues" evidence="5">
    <location>
        <begin position="298"/>
        <end position="307"/>
    </location>
</feature>
<reference evidence="8" key="1">
    <citation type="submission" date="2016-03" db="EMBL/GenBank/DDBJ databases">
        <authorList>
            <person name="Ploux O."/>
        </authorList>
    </citation>
    <scope>NUCLEOTIDE SEQUENCE [LARGE SCALE GENOMIC DNA]</scope>
    <source>
        <strain evidence="8">UK7</strain>
    </source>
</reference>
<feature type="transmembrane region" description="Helical" evidence="6">
    <location>
        <begin position="205"/>
        <end position="225"/>
    </location>
</feature>
<evidence type="ECO:0000256" key="6">
    <source>
        <dbReference type="SAM" id="Phobius"/>
    </source>
</evidence>